<evidence type="ECO:0000313" key="2">
    <source>
        <dbReference type="EMBL" id="TKB02161.1"/>
    </source>
</evidence>
<evidence type="ECO:0008006" key="4">
    <source>
        <dbReference type="Google" id="ProtNLM"/>
    </source>
</evidence>
<keyword evidence="3" id="KW-1185">Reference proteome</keyword>
<dbReference type="OrthoDB" id="6388293at2"/>
<gene>
    <name evidence="2" type="ORF">E5672_13700</name>
</gene>
<evidence type="ECO:0000256" key="1">
    <source>
        <dbReference type="SAM" id="SignalP"/>
    </source>
</evidence>
<feature type="signal peptide" evidence="1">
    <location>
        <begin position="1"/>
        <end position="16"/>
    </location>
</feature>
<keyword evidence="1" id="KW-0732">Signal</keyword>
<feature type="chain" id="PRO_5020997091" description="Lipoprotein" evidence="1">
    <location>
        <begin position="17"/>
        <end position="94"/>
    </location>
</feature>
<evidence type="ECO:0000313" key="3">
    <source>
        <dbReference type="Proteomes" id="UP000305471"/>
    </source>
</evidence>
<name>A0A4U0Z8D5_9ALTE</name>
<dbReference type="PROSITE" id="PS51257">
    <property type="entry name" value="PROKAR_LIPOPROTEIN"/>
    <property type="match status" value="1"/>
</dbReference>
<dbReference type="EMBL" id="SWCO01000008">
    <property type="protein sequence ID" value="TKB02161.1"/>
    <property type="molecule type" value="Genomic_DNA"/>
</dbReference>
<accession>A0A4U0Z8D5</accession>
<protein>
    <recommendedName>
        <fullName evidence="4">Lipoprotein</fullName>
    </recommendedName>
</protein>
<sequence>MKLLVFLILSISLLSACIVVPETDTAKVNKCEISSDRKTLKVINGFEDTNTFYSISGLVLLPISGVVSGTYVAINNVYHLGEETLVCRSENART</sequence>
<reference evidence="2 3" key="1">
    <citation type="submission" date="2019-04" db="EMBL/GenBank/DDBJ databases">
        <title>Alteromonas portus sp. nov., an alginate lyase-excreting marine bacterium.</title>
        <authorList>
            <person name="Huang H."/>
            <person name="Mo K."/>
            <person name="Bao S."/>
        </authorList>
    </citation>
    <scope>NUCLEOTIDE SEQUENCE [LARGE SCALE GENOMIC DNA]</scope>
    <source>
        <strain evidence="2 3">HB161718</strain>
    </source>
</reference>
<dbReference type="AlphaFoldDB" id="A0A4U0Z8D5"/>
<organism evidence="2 3">
    <name type="scientific">Alteromonas portus</name>
    <dbReference type="NCBI Taxonomy" id="2565549"/>
    <lineage>
        <taxon>Bacteria</taxon>
        <taxon>Pseudomonadati</taxon>
        <taxon>Pseudomonadota</taxon>
        <taxon>Gammaproteobacteria</taxon>
        <taxon>Alteromonadales</taxon>
        <taxon>Alteromonadaceae</taxon>
        <taxon>Alteromonas/Salinimonas group</taxon>
        <taxon>Alteromonas</taxon>
    </lineage>
</organism>
<dbReference type="Proteomes" id="UP000305471">
    <property type="component" value="Unassembled WGS sequence"/>
</dbReference>
<comment type="caution">
    <text evidence="2">The sequence shown here is derived from an EMBL/GenBank/DDBJ whole genome shotgun (WGS) entry which is preliminary data.</text>
</comment>
<proteinExistence type="predicted"/>
<dbReference type="RefSeq" id="WP_136782705.1">
    <property type="nucleotide sequence ID" value="NZ_JBMQEY010000005.1"/>
</dbReference>